<evidence type="ECO:0000313" key="4">
    <source>
        <dbReference type="Proteomes" id="UP001608902"/>
    </source>
</evidence>
<gene>
    <name evidence="3" type="ORF">AB6A40_004805</name>
</gene>
<evidence type="ECO:0000256" key="1">
    <source>
        <dbReference type="ARBA" id="ARBA00022737"/>
    </source>
</evidence>
<dbReference type="PANTHER" id="PTHR44227">
    <property type="match status" value="1"/>
</dbReference>
<organism evidence="3 4">
    <name type="scientific">Gnathostoma spinigerum</name>
    <dbReference type="NCBI Taxonomy" id="75299"/>
    <lineage>
        <taxon>Eukaryota</taxon>
        <taxon>Metazoa</taxon>
        <taxon>Ecdysozoa</taxon>
        <taxon>Nematoda</taxon>
        <taxon>Chromadorea</taxon>
        <taxon>Rhabditida</taxon>
        <taxon>Spirurina</taxon>
        <taxon>Gnathostomatomorpha</taxon>
        <taxon>Gnathostomatoidea</taxon>
        <taxon>Gnathostomatidae</taxon>
        <taxon>Gnathostoma</taxon>
    </lineage>
</organism>
<dbReference type="Proteomes" id="UP001608902">
    <property type="component" value="Unassembled WGS sequence"/>
</dbReference>
<accession>A0ABD6EEM2</accession>
<keyword evidence="4" id="KW-1185">Reference proteome</keyword>
<dbReference type="AlphaFoldDB" id="A0ABD6EEM2"/>
<reference evidence="3 4" key="1">
    <citation type="submission" date="2024-08" db="EMBL/GenBank/DDBJ databases">
        <title>Gnathostoma spinigerum genome.</title>
        <authorList>
            <person name="Gonzalez-Bertolin B."/>
            <person name="Monzon S."/>
            <person name="Zaballos A."/>
            <person name="Jimenez P."/>
            <person name="Dekumyoy P."/>
            <person name="Varona S."/>
            <person name="Cuesta I."/>
            <person name="Sumanam S."/>
            <person name="Adisakwattana P."/>
            <person name="Gasser R.B."/>
            <person name="Hernandez-Gonzalez A."/>
            <person name="Young N.D."/>
            <person name="Perteguer M.J."/>
        </authorList>
    </citation>
    <scope>NUCLEOTIDE SEQUENCE [LARGE SCALE GENOMIC DNA]</scope>
    <source>
        <strain evidence="3">AL3</strain>
        <tissue evidence="3">Liver</tissue>
    </source>
</reference>
<comment type="caution">
    <text evidence="3">The sequence shown here is derived from an EMBL/GenBank/DDBJ whole genome shotgun (WGS) entry which is preliminary data.</text>
</comment>
<sequence length="103" mass="12078">MKSNKHYLRRIRLEQKVSVPCDSFDSFLVFGRIPLLISLCIFSYSSCLNGDFVFDDTEAIVRNPVIQRNDRFFDILTSDFWGKPIRSTYSHKSYRPITSLTFV</sequence>
<protein>
    <submittedName>
        <fullName evidence="3">Uncharacterized protein</fullName>
    </submittedName>
</protein>
<evidence type="ECO:0000256" key="2">
    <source>
        <dbReference type="ARBA" id="ARBA00022803"/>
    </source>
</evidence>
<keyword evidence="1" id="KW-0677">Repeat</keyword>
<keyword evidence="2" id="KW-0802">TPR repeat</keyword>
<dbReference type="PANTHER" id="PTHR44227:SF3">
    <property type="entry name" value="PROTEIN O-MANNOSYL-TRANSFERASE TMTC4"/>
    <property type="match status" value="1"/>
</dbReference>
<proteinExistence type="predicted"/>
<dbReference type="InterPro" id="IPR052346">
    <property type="entry name" value="O-mannosyl-transferase_TMTC"/>
</dbReference>
<name>A0ABD6EEM2_9BILA</name>
<evidence type="ECO:0000313" key="3">
    <source>
        <dbReference type="EMBL" id="MFH4978096.1"/>
    </source>
</evidence>
<dbReference type="EMBL" id="JBGFUD010002859">
    <property type="protein sequence ID" value="MFH4978096.1"/>
    <property type="molecule type" value="Genomic_DNA"/>
</dbReference>